<sequence>MAVLLPSAASSTAITSTTIPTTTSAVSAPTPCNQLDNPSYINGVKFTILCGKQATGGNQVDYSNQLRSLTECMTFCAGTLACRAVTFDNSFNDCYLYDGFNGFMSDFNKDMAIVSRPVASSTTEAPTEVSTTTSILSSASTSASSETSSTLYTSSSASISSGPPETTSSSLPSTLTSETTSASTLESLSFTTTSASALQSTLAFTSATTSLAVISSSTELSASTLPDLSSSFSSESVSESASASLEPTTVATSTDSLHTETTSIEMSASETLTIKTSSAETSTLETSGTTTPATKIQYTVTDSSLSDTSRTTEAQTDKTTSGSTSTLRYSHTDSPYSLSSFTTRSAGSKTLSTSHSIIAETTSETRLPTSLPTPTAIHTAYSTLTIGHAYTKTQFAETVTTITYTTVDPSNPASLITTYIPITLLYSPCGCKHQVYPTVDMTTIACTHGGDVATLTVPKAAYKTGSAIYTHPVVQYPSGWVGGHQTDAAGNGHPVVQPTAGLHGGSTGGKPDSPSLSPGSGDGSHPSYKTYQPAAHTSVAGLNDSHRPGQGNPKPSVPADGSSESSTKTQMNPSKPSSSKSLTTETNILTTPQLYTSAIPSQSPHRQGEAPSESKEATHATVVVISEAHRYDIASWITLTAIVGMVVFL</sequence>
<dbReference type="AlphaFoldDB" id="A0A8K0RR48"/>
<feature type="domain" description="Apple" evidence="2">
    <location>
        <begin position="32"/>
        <end position="118"/>
    </location>
</feature>
<dbReference type="OrthoDB" id="2019572at2759"/>
<dbReference type="Gene3D" id="3.50.4.10">
    <property type="entry name" value="Hepatocyte Growth Factor"/>
    <property type="match status" value="1"/>
</dbReference>
<feature type="compositionally biased region" description="Low complexity" evidence="1">
    <location>
        <begin position="509"/>
        <end position="527"/>
    </location>
</feature>
<gene>
    <name evidence="3" type="ORF">BKA59DRAFT_406251</name>
</gene>
<feature type="region of interest" description="Disordered" evidence="1">
    <location>
        <begin position="239"/>
        <end position="329"/>
    </location>
</feature>
<dbReference type="InterPro" id="IPR003609">
    <property type="entry name" value="Pan_app"/>
</dbReference>
<feature type="compositionally biased region" description="Polar residues" evidence="1">
    <location>
        <begin position="313"/>
        <end position="329"/>
    </location>
</feature>
<dbReference type="EMBL" id="JAGPXF010000007">
    <property type="protein sequence ID" value="KAH7235565.1"/>
    <property type="molecule type" value="Genomic_DNA"/>
</dbReference>
<dbReference type="SUPFAM" id="SSF57414">
    <property type="entry name" value="Hairpin loop containing domain-like"/>
    <property type="match status" value="1"/>
</dbReference>
<dbReference type="PROSITE" id="PS50948">
    <property type="entry name" value="PAN"/>
    <property type="match status" value="1"/>
</dbReference>
<reference evidence="3" key="1">
    <citation type="journal article" date="2021" name="Nat. Commun.">
        <title>Genetic determinants of endophytism in the Arabidopsis root mycobiome.</title>
        <authorList>
            <person name="Mesny F."/>
            <person name="Miyauchi S."/>
            <person name="Thiergart T."/>
            <person name="Pickel B."/>
            <person name="Atanasova L."/>
            <person name="Karlsson M."/>
            <person name="Huettel B."/>
            <person name="Barry K.W."/>
            <person name="Haridas S."/>
            <person name="Chen C."/>
            <person name="Bauer D."/>
            <person name="Andreopoulos W."/>
            <person name="Pangilinan J."/>
            <person name="LaButti K."/>
            <person name="Riley R."/>
            <person name="Lipzen A."/>
            <person name="Clum A."/>
            <person name="Drula E."/>
            <person name="Henrissat B."/>
            <person name="Kohler A."/>
            <person name="Grigoriev I.V."/>
            <person name="Martin F.M."/>
            <person name="Hacquard S."/>
        </authorList>
    </citation>
    <scope>NUCLEOTIDE SEQUENCE</scope>
    <source>
        <strain evidence="3">MPI-SDFR-AT-0068</strain>
    </source>
</reference>
<evidence type="ECO:0000313" key="4">
    <source>
        <dbReference type="Proteomes" id="UP000813427"/>
    </source>
</evidence>
<keyword evidence="4" id="KW-1185">Reference proteome</keyword>
<feature type="compositionally biased region" description="Basic and acidic residues" evidence="1">
    <location>
        <begin position="606"/>
        <end position="617"/>
    </location>
</feature>
<dbReference type="Pfam" id="PF00024">
    <property type="entry name" value="PAN_1"/>
    <property type="match status" value="1"/>
</dbReference>
<feature type="compositionally biased region" description="Polar residues" evidence="1">
    <location>
        <begin position="562"/>
        <end position="572"/>
    </location>
</feature>
<feature type="compositionally biased region" description="Polar residues" evidence="1">
    <location>
        <begin position="582"/>
        <end position="605"/>
    </location>
</feature>
<organism evidence="3 4">
    <name type="scientific">Fusarium tricinctum</name>
    <dbReference type="NCBI Taxonomy" id="61284"/>
    <lineage>
        <taxon>Eukaryota</taxon>
        <taxon>Fungi</taxon>
        <taxon>Dikarya</taxon>
        <taxon>Ascomycota</taxon>
        <taxon>Pezizomycotina</taxon>
        <taxon>Sordariomycetes</taxon>
        <taxon>Hypocreomycetidae</taxon>
        <taxon>Hypocreales</taxon>
        <taxon>Nectriaceae</taxon>
        <taxon>Fusarium</taxon>
        <taxon>Fusarium tricinctum species complex</taxon>
    </lineage>
</organism>
<evidence type="ECO:0000259" key="2">
    <source>
        <dbReference type="PROSITE" id="PS50948"/>
    </source>
</evidence>
<feature type="region of interest" description="Disordered" evidence="1">
    <location>
        <begin position="485"/>
        <end position="617"/>
    </location>
</feature>
<name>A0A8K0RR48_9HYPO</name>
<evidence type="ECO:0000313" key="3">
    <source>
        <dbReference type="EMBL" id="KAH7235565.1"/>
    </source>
</evidence>
<comment type="caution">
    <text evidence="3">The sequence shown here is derived from an EMBL/GenBank/DDBJ whole genome shotgun (WGS) entry which is preliminary data.</text>
</comment>
<feature type="region of interest" description="Disordered" evidence="1">
    <location>
        <begin position="153"/>
        <end position="178"/>
    </location>
</feature>
<proteinExistence type="predicted"/>
<feature type="compositionally biased region" description="Low complexity" evidence="1">
    <location>
        <begin position="276"/>
        <end position="312"/>
    </location>
</feature>
<dbReference type="Proteomes" id="UP000813427">
    <property type="component" value="Unassembled WGS sequence"/>
</dbReference>
<accession>A0A8K0RR48</accession>
<protein>
    <recommendedName>
        <fullName evidence="2">Apple domain-containing protein</fullName>
    </recommendedName>
</protein>
<evidence type="ECO:0000256" key="1">
    <source>
        <dbReference type="SAM" id="MobiDB-lite"/>
    </source>
</evidence>
<feature type="compositionally biased region" description="Polar residues" evidence="1">
    <location>
        <begin position="247"/>
        <end position="275"/>
    </location>
</feature>